<evidence type="ECO:0000313" key="2">
    <source>
        <dbReference type="Proteomes" id="UP000006028"/>
    </source>
</evidence>
<dbReference type="Proteomes" id="UP000006028">
    <property type="component" value="Unassembled WGS sequence"/>
</dbReference>
<dbReference type="HOGENOM" id="CLU_2023289_0_0_9"/>
<proteinExistence type="predicted"/>
<dbReference type="BioCyc" id="FCF748224-HMP:GTSS-2174-MONOMER"/>
<dbReference type="EMBL" id="AECU01000157">
    <property type="protein sequence ID" value="EFQ06636.1"/>
    <property type="molecule type" value="Genomic_DNA"/>
</dbReference>
<protein>
    <submittedName>
        <fullName evidence="1">Uncharacterized protein</fullName>
    </submittedName>
</protein>
<name>E2ZJN3_9FIRM</name>
<gene>
    <name evidence="1" type="ORF">HMPREF9436_01881</name>
</gene>
<sequence>MVCRYAFLFLLIPPDLPQSDKSAIHFVALCCVFNISRLTAFFNAETKSLALFTYCPEFFLQFAYQFLPAGFFSDFAVPAWLQGLSCRFSARKTHLKKKVKKQLTKAFLHDRINKSSGEGHKK</sequence>
<organism evidence="1 2">
    <name type="scientific">Faecalibacterium cf. prausnitzii KLE1255</name>
    <dbReference type="NCBI Taxonomy" id="748224"/>
    <lineage>
        <taxon>Bacteria</taxon>
        <taxon>Bacillati</taxon>
        <taxon>Bacillota</taxon>
        <taxon>Clostridia</taxon>
        <taxon>Eubacteriales</taxon>
        <taxon>Oscillospiraceae</taxon>
        <taxon>Faecalibacterium</taxon>
    </lineage>
</organism>
<dbReference type="RefSeq" id="WP_005943291.1">
    <property type="nucleotide sequence ID" value="NZ_GL538336.1"/>
</dbReference>
<dbReference type="STRING" id="748224.HMPREF9436_01881"/>
<accession>E2ZJN3</accession>
<dbReference type="AlphaFoldDB" id="E2ZJN3"/>
<reference evidence="1 2" key="1">
    <citation type="submission" date="2010-08" db="EMBL/GenBank/DDBJ databases">
        <authorList>
            <person name="Weinstock G."/>
            <person name="Sodergren E."/>
            <person name="Clifton S."/>
            <person name="Fulton L."/>
            <person name="Fulton B."/>
            <person name="Courtney L."/>
            <person name="Fronick C."/>
            <person name="Harrison M."/>
            <person name="Strong C."/>
            <person name="Farmer C."/>
            <person name="Delahaunty K."/>
            <person name="Markovic C."/>
            <person name="Hall O."/>
            <person name="Minx P."/>
            <person name="Tomlinson C."/>
            <person name="Mitreva M."/>
            <person name="Hou S."/>
            <person name="Chen J."/>
            <person name="Wollam A."/>
            <person name="Pepin K.H."/>
            <person name="Johnson M."/>
            <person name="Bhonagiri V."/>
            <person name="Zhang X."/>
            <person name="Suruliraj S."/>
            <person name="Warren W."/>
            <person name="Chinwalla A."/>
            <person name="Mardis E.R."/>
            <person name="Wilson R.K."/>
        </authorList>
    </citation>
    <scope>NUCLEOTIDE SEQUENCE [LARGE SCALE GENOMIC DNA]</scope>
    <source>
        <strain evidence="1 2">KLE1255</strain>
    </source>
</reference>
<comment type="caution">
    <text evidence="1">The sequence shown here is derived from an EMBL/GenBank/DDBJ whole genome shotgun (WGS) entry which is preliminary data.</text>
</comment>
<evidence type="ECO:0000313" key="1">
    <source>
        <dbReference type="EMBL" id="EFQ06636.1"/>
    </source>
</evidence>